<dbReference type="Proteomes" id="UP000657385">
    <property type="component" value="Unassembled WGS sequence"/>
</dbReference>
<evidence type="ECO:0000313" key="6">
    <source>
        <dbReference type="Proteomes" id="UP000657385"/>
    </source>
</evidence>
<dbReference type="Pfam" id="PF01474">
    <property type="entry name" value="DAHP_synth_2"/>
    <property type="match status" value="1"/>
</dbReference>
<feature type="binding site" evidence="3">
    <location>
        <position position="73"/>
    </location>
    <ligand>
        <name>Mn(2+)</name>
        <dbReference type="ChEBI" id="CHEBI:29035"/>
    </ligand>
</feature>
<comment type="caution">
    <text evidence="5">The sequence shown here is derived from an EMBL/GenBank/DDBJ whole genome shotgun (WGS) entry which is preliminary data.</text>
</comment>
<dbReference type="SUPFAM" id="SSF51569">
    <property type="entry name" value="Aldolase"/>
    <property type="match status" value="1"/>
</dbReference>
<protein>
    <recommendedName>
        <fullName evidence="4">Phospho-2-dehydro-3-deoxyheptonate aldolase</fullName>
        <ecNumber evidence="4">2.5.1.54</ecNumber>
    </recommendedName>
</protein>
<feature type="binding site" evidence="3">
    <location>
        <position position="355"/>
    </location>
    <ligand>
        <name>Mn(2+)</name>
        <dbReference type="ChEBI" id="CHEBI:29035"/>
    </ligand>
</feature>
<dbReference type="GO" id="GO:0003849">
    <property type="term" value="F:3-deoxy-7-phosphoheptulonate synthase activity"/>
    <property type="evidence" value="ECO:0007669"/>
    <property type="project" value="UniProtKB-EC"/>
</dbReference>
<reference evidence="5" key="1">
    <citation type="submission" date="2020-11" db="EMBL/GenBank/DDBJ databases">
        <title>Isolation and identification of active actinomycetes.</title>
        <authorList>
            <person name="Yu B."/>
        </authorList>
    </citation>
    <scope>NUCLEOTIDE SEQUENCE</scope>
    <source>
        <strain evidence="5">NEAU-YB345</strain>
    </source>
</reference>
<comment type="catalytic activity">
    <reaction evidence="4">
        <text>D-erythrose 4-phosphate + phosphoenolpyruvate + H2O = 7-phospho-2-dehydro-3-deoxy-D-arabino-heptonate + phosphate</text>
        <dbReference type="Rhea" id="RHEA:14717"/>
        <dbReference type="ChEBI" id="CHEBI:15377"/>
        <dbReference type="ChEBI" id="CHEBI:16897"/>
        <dbReference type="ChEBI" id="CHEBI:43474"/>
        <dbReference type="ChEBI" id="CHEBI:58394"/>
        <dbReference type="ChEBI" id="CHEBI:58702"/>
        <dbReference type="EC" id="2.5.1.54"/>
    </reaction>
</comment>
<organism evidence="5 6">
    <name type="scientific">Streptacidiphilus fuscans</name>
    <dbReference type="NCBI Taxonomy" id="2789292"/>
    <lineage>
        <taxon>Bacteria</taxon>
        <taxon>Bacillati</taxon>
        <taxon>Actinomycetota</taxon>
        <taxon>Actinomycetes</taxon>
        <taxon>Kitasatosporales</taxon>
        <taxon>Streptomycetaceae</taxon>
        <taxon>Streptacidiphilus</taxon>
    </lineage>
</organism>
<feature type="binding site" evidence="3">
    <location>
        <position position="397"/>
    </location>
    <ligand>
        <name>Mn(2+)</name>
        <dbReference type="ChEBI" id="CHEBI:29035"/>
    </ligand>
</feature>
<keyword evidence="3" id="KW-0464">Manganese</keyword>
<evidence type="ECO:0000256" key="1">
    <source>
        <dbReference type="ARBA" id="ARBA00008911"/>
    </source>
</evidence>
<feature type="binding site" evidence="3">
    <location>
        <position position="112"/>
    </location>
    <ligand>
        <name>phosphoenolpyruvate</name>
        <dbReference type="ChEBI" id="CHEBI:58702"/>
    </ligand>
</feature>
<name>A0A931B7S3_9ACTN</name>
<feature type="binding site" evidence="3">
    <location>
        <position position="427"/>
    </location>
    <ligand>
        <name>Mn(2+)</name>
        <dbReference type="ChEBI" id="CHEBI:29035"/>
    </ligand>
</feature>
<keyword evidence="4" id="KW-0057">Aromatic amino acid biosynthesis</keyword>
<keyword evidence="3" id="KW-0170">Cobalt</keyword>
<dbReference type="InterPro" id="IPR013785">
    <property type="entry name" value="Aldolase_TIM"/>
</dbReference>
<feature type="binding site" evidence="3">
    <location>
        <position position="292"/>
    </location>
    <ligand>
        <name>phosphoenolpyruvate</name>
        <dbReference type="ChEBI" id="CHEBI:58702"/>
    </ligand>
</feature>
<dbReference type="RefSeq" id="WP_196196192.1">
    <property type="nucleotide sequence ID" value="NZ_JADPRT010000010.1"/>
</dbReference>
<sequence>MTVNVDTHAQDFSWLSLPAAQQPEWPDSEALRNVLADLTSYPPLVFAGECDQLRARLGAVARGEAFLLQGGDCAEAFDGVSADHIRNKLKTLLQMAVVLTYAASVPVVKVGRIAGQYSKPRSKSTETRDGVTLPVYRGDSVNGFEFTPESRIPDPERLKRMYHASASTLNLVRAFTTGGYADLRQVHAWNQDFVRNSPSGQRYERLAKEIDNALAFMNACGVDPEEFRTVEFFSSHEALVLDYETALTRVDSRTGNLYDVSGHMVWIGERTRQLDHAHIEFASKIRNPLGVKLGPTTSVDDALTLIDRLDPDREPGRLSFITRMGAGKVRDLLPNLVEKVTASGAQVAWICDPMHGNTFEAETGHKTRRFDDVLDEVKGFFEVHRALGTHPGGIHVELTGDDVTECVGGGDEVFVDDLHQRYETACDPRLNRSQSLDLAFLVAEMYRGQ</sequence>
<dbReference type="InterPro" id="IPR002480">
    <property type="entry name" value="DAHP_synth_2"/>
</dbReference>
<dbReference type="EC" id="2.5.1.54" evidence="4"/>
<comment type="cofactor">
    <cofactor evidence="3">
        <name>Mn(2+)</name>
        <dbReference type="ChEBI" id="CHEBI:29035"/>
    </cofactor>
    <cofactor evidence="3">
        <name>Co(2+)</name>
        <dbReference type="ChEBI" id="CHEBI:48828"/>
    </cofactor>
    <cofactor evidence="3">
        <name>Cd(2+)</name>
        <dbReference type="ChEBI" id="CHEBI:48775"/>
    </cofactor>
    <text evidence="3">Binds 1 divalent cation per subunit. The enzyme is active with manganese, cobalt or cadmium ions.</text>
</comment>
<dbReference type="PANTHER" id="PTHR21337">
    <property type="entry name" value="PHOSPHO-2-DEHYDRO-3-DEOXYHEPTONATE ALDOLASE 1, 2"/>
    <property type="match status" value="1"/>
</dbReference>
<accession>A0A931B7S3</accession>
<evidence type="ECO:0000313" key="5">
    <source>
        <dbReference type="EMBL" id="MBF9071032.1"/>
    </source>
</evidence>
<evidence type="ECO:0000256" key="3">
    <source>
        <dbReference type="PIRSR" id="PIRSR602480-1"/>
    </source>
</evidence>
<dbReference type="Gene3D" id="3.20.20.70">
    <property type="entry name" value="Aldolase class I"/>
    <property type="match status" value="1"/>
</dbReference>
<comment type="similarity">
    <text evidence="1 4">Belongs to the class-II DAHP synthase family.</text>
</comment>
<evidence type="ECO:0000256" key="2">
    <source>
        <dbReference type="ARBA" id="ARBA00022679"/>
    </source>
</evidence>
<feature type="binding site" evidence="3">
    <location>
        <begin position="269"/>
        <end position="270"/>
    </location>
    <ligand>
        <name>phosphoenolpyruvate</name>
        <dbReference type="ChEBI" id="CHEBI:58702"/>
    </ligand>
</feature>
<evidence type="ECO:0000256" key="4">
    <source>
        <dbReference type="RuleBase" id="RU363071"/>
    </source>
</evidence>
<keyword evidence="3" id="KW-0104">Cadmium</keyword>
<keyword evidence="4" id="KW-0028">Amino-acid biosynthesis</keyword>
<dbReference type="AlphaFoldDB" id="A0A931B7S3"/>
<proteinExistence type="inferred from homology"/>
<dbReference type="EMBL" id="JADPRT010000010">
    <property type="protein sequence ID" value="MBF9071032.1"/>
    <property type="molecule type" value="Genomic_DNA"/>
</dbReference>
<dbReference type="GO" id="GO:0009073">
    <property type="term" value="P:aromatic amino acid family biosynthetic process"/>
    <property type="evidence" value="ECO:0007669"/>
    <property type="project" value="UniProtKB-KW"/>
</dbReference>
<dbReference type="PANTHER" id="PTHR21337:SF0">
    <property type="entry name" value="PHOSPHO-2-DEHYDRO-3-DEOXYHEPTONATE ALDOLASE"/>
    <property type="match status" value="1"/>
</dbReference>
<dbReference type="GO" id="GO:0008652">
    <property type="term" value="P:amino acid biosynthetic process"/>
    <property type="evidence" value="ECO:0007669"/>
    <property type="project" value="UniProtKB-KW"/>
</dbReference>
<keyword evidence="6" id="KW-1185">Reference proteome</keyword>
<feature type="binding site" evidence="3">
    <location>
        <position position="323"/>
    </location>
    <ligand>
        <name>phosphoenolpyruvate</name>
        <dbReference type="ChEBI" id="CHEBI:58702"/>
    </ligand>
</feature>
<gene>
    <name evidence="5" type="ORF">I2501_23730</name>
</gene>
<dbReference type="NCBIfam" id="TIGR01358">
    <property type="entry name" value="DAHP_synth_II"/>
    <property type="match status" value="1"/>
</dbReference>
<comment type="pathway">
    <text evidence="4">Metabolic intermediate biosynthesis; chorismate biosynthesis; chorismate from D-erythrose 4-phosphate and phosphoenolpyruvate: step 1/7.</text>
</comment>
<keyword evidence="2 4" id="KW-0808">Transferase</keyword>